<keyword evidence="1" id="KW-0812">Transmembrane</keyword>
<gene>
    <name evidence="2" type="ORF">DARMORV10_A02P11230.1</name>
</gene>
<keyword evidence="1" id="KW-0472">Membrane</keyword>
<keyword evidence="1" id="KW-1133">Transmembrane helix</keyword>
<reference evidence="2" key="1">
    <citation type="submission" date="2021-01" db="EMBL/GenBank/DDBJ databases">
        <authorList>
            <consortium name="Genoscope - CEA"/>
            <person name="William W."/>
        </authorList>
    </citation>
    <scope>NUCLEOTIDE SEQUENCE</scope>
</reference>
<dbReference type="AlphaFoldDB" id="A0A816WTK6"/>
<feature type="transmembrane region" description="Helical" evidence="1">
    <location>
        <begin position="84"/>
        <end position="105"/>
    </location>
</feature>
<proteinExistence type="predicted"/>
<evidence type="ECO:0000313" key="2">
    <source>
        <dbReference type="EMBL" id="CAF2137933.1"/>
    </source>
</evidence>
<accession>A0A816WTK6</accession>
<sequence length="128" mass="14378">MEEEASLVIYLVDVASMALKFDTVLDDIQQPQGGCGEGHNHYMAEPSMNQGPAGHIYASTSLWWSSNPLERVPFKSWKTKLFEALSYLSFSLVFVSFCLYTLVLMSKRSLSNQSGIIINDHYGHLKNV</sequence>
<dbReference type="EMBL" id="HG994356">
    <property type="protein sequence ID" value="CAF2137933.1"/>
    <property type="molecule type" value="Genomic_DNA"/>
</dbReference>
<protein>
    <submittedName>
        <fullName evidence="2">(rape) hypothetical protein</fullName>
    </submittedName>
</protein>
<name>A0A816WTK6_BRANA</name>
<evidence type="ECO:0000256" key="1">
    <source>
        <dbReference type="SAM" id="Phobius"/>
    </source>
</evidence>
<dbReference type="Proteomes" id="UP001295469">
    <property type="component" value="Chromosome A02"/>
</dbReference>
<organism evidence="2">
    <name type="scientific">Brassica napus</name>
    <name type="common">Rape</name>
    <dbReference type="NCBI Taxonomy" id="3708"/>
    <lineage>
        <taxon>Eukaryota</taxon>
        <taxon>Viridiplantae</taxon>
        <taxon>Streptophyta</taxon>
        <taxon>Embryophyta</taxon>
        <taxon>Tracheophyta</taxon>
        <taxon>Spermatophyta</taxon>
        <taxon>Magnoliopsida</taxon>
        <taxon>eudicotyledons</taxon>
        <taxon>Gunneridae</taxon>
        <taxon>Pentapetalae</taxon>
        <taxon>rosids</taxon>
        <taxon>malvids</taxon>
        <taxon>Brassicales</taxon>
        <taxon>Brassicaceae</taxon>
        <taxon>Brassiceae</taxon>
        <taxon>Brassica</taxon>
    </lineage>
</organism>